<dbReference type="Gene3D" id="3.30.70.1230">
    <property type="entry name" value="Nucleotide cyclase"/>
    <property type="match status" value="1"/>
</dbReference>
<dbReference type="SUPFAM" id="SSF55073">
    <property type="entry name" value="Nucleotide cyclase"/>
    <property type="match status" value="1"/>
</dbReference>
<dbReference type="Pfam" id="PF00211">
    <property type="entry name" value="Guanylate_cyc"/>
    <property type="match status" value="1"/>
</dbReference>
<feature type="domain" description="Guanylate cyclase" evidence="2">
    <location>
        <begin position="407"/>
        <end position="547"/>
    </location>
</feature>
<evidence type="ECO:0000313" key="3">
    <source>
        <dbReference type="EMBL" id="PSJ57978.1"/>
    </source>
</evidence>
<reference evidence="3 4" key="1">
    <citation type="submission" date="2018-03" db="EMBL/GenBank/DDBJ databases">
        <title>The draft genome of Mesorhizobium sp. 6GN-30.</title>
        <authorList>
            <person name="Liu L."/>
            <person name="Li L."/>
            <person name="Wang T."/>
            <person name="Zhang X."/>
            <person name="Liang L."/>
        </authorList>
    </citation>
    <scope>NUCLEOTIDE SEQUENCE [LARGE SCALE GENOMIC DNA]</scope>
    <source>
        <strain evidence="3 4">6GN30</strain>
    </source>
</reference>
<keyword evidence="4" id="KW-1185">Reference proteome</keyword>
<organism evidence="3 4">
    <name type="scientific">Kumtagia ephedrae</name>
    <dbReference type="NCBI Taxonomy" id="2116701"/>
    <lineage>
        <taxon>Bacteria</taxon>
        <taxon>Pseudomonadati</taxon>
        <taxon>Pseudomonadota</taxon>
        <taxon>Alphaproteobacteria</taxon>
        <taxon>Hyphomicrobiales</taxon>
        <taxon>Phyllobacteriaceae</taxon>
        <taxon>Kumtagia</taxon>
    </lineage>
</organism>
<dbReference type="EMBL" id="PXYK01000015">
    <property type="protein sequence ID" value="PSJ57978.1"/>
    <property type="molecule type" value="Genomic_DNA"/>
</dbReference>
<dbReference type="Proteomes" id="UP000241229">
    <property type="component" value="Unassembled WGS sequence"/>
</dbReference>
<gene>
    <name evidence="3" type="ORF">C7I84_16035</name>
</gene>
<dbReference type="PROSITE" id="PS50125">
    <property type="entry name" value="GUANYLATE_CYCLASE_2"/>
    <property type="match status" value="1"/>
</dbReference>
<dbReference type="InterPro" id="IPR007890">
    <property type="entry name" value="CHASE2"/>
</dbReference>
<dbReference type="AlphaFoldDB" id="A0A2P7S677"/>
<dbReference type="InterPro" id="IPR050697">
    <property type="entry name" value="Adenylyl/Guanylyl_Cyclase_3/4"/>
</dbReference>
<dbReference type="GO" id="GO:0004016">
    <property type="term" value="F:adenylate cyclase activity"/>
    <property type="evidence" value="ECO:0007669"/>
    <property type="project" value="UniProtKB-ARBA"/>
</dbReference>
<sequence length="649" mass="68266">MADGATIDARRAWQLAAIAAAVAVLVFAASLASAWRLVELKIFDHFSTLAPPPLSPDSPIIVAIDEPSMAEIGQRWPWPRDLHARLVTALRAAGAEAIGLDIIFSEPSTAAGDHALTAALGPDVVLAADETVIRTPQADQLIRVEPLAAFTASGARSGIVSISLDGDGVVRRVPAYADGFAARLLETAGGVAPAVPAGALIQGFGPPRSFQTVSYYQALDPGAFLPPDAFRGRTVIVGLSMQSAPSVDTGGPDVYATSDTVRSHRLLAGAELQATIFENLGGRHFVMPAPVVAVALAILAAAALAALSVWSGTGRITAAVSIAAVLGIFAASLLLLQYGRVFLAPVAPSLAFAGVAAIQSARDYAAERRRRMRITRAFSQYLSPVLVERLADDVSQLKLGGERRVLTVLFCDVRGFTTISEEMKDDPEGLTRLMNRLLNPLSDVILKAGGTIDKYIGDAIMAFWNAPLEDPDHAVHAIEAALAMLDAVDALNAEREREAAGSERAPTPLRIGVGINSGDCVVGNMGSDFRFNYSALGDPVNLASRLESETKNFGVSILVGEAAARLVGGRIALAELDLVKVKGKSQAVMVSTPVPRATADALAWHAALIADMYAGMLRADGPRFEVLGKELPEVAGFYRILRDRLAAGR</sequence>
<name>A0A2P7S677_9HYPH</name>
<feature type="transmembrane region" description="Helical" evidence="1">
    <location>
        <begin position="285"/>
        <end position="309"/>
    </location>
</feature>
<feature type="transmembrane region" description="Helical" evidence="1">
    <location>
        <begin position="316"/>
        <end position="336"/>
    </location>
</feature>
<evidence type="ECO:0000256" key="1">
    <source>
        <dbReference type="SAM" id="Phobius"/>
    </source>
</evidence>
<accession>A0A2P7S677</accession>
<dbReference type="SMART" id="SM01080">
    <property type="entry name" value="CHASE2"/>
    <property type="match status" value="1"/>
</dbReference>
<dbReference type="InterPro" id="IPR029787">
    <property type="entry name" value="Nucleotide_cyclase"/>
</dbReference>
<dbReference type="Pfam" id="PF05226">
    <property type="entry name" value="CHASE2"/>
    <property type="match status" value="1"/>
</dbReference>
<protein>
    <submittedName>
        <fullName evidence="3">Adenylate/guanylate cyclase domain-containing protein</fullName>
    </submittedName>
</protein>
<dbReference type="PANTHER" id="PTHR43081:SF1">
    <property type="entry name" value="ADENYLATE CYCLASE, TERMINAL-DIFFERENTIATION SPECIFIC"/>
    <property type="match status" value="1"/>
</dbReference>
<keyword evidence="1" id="KW-1133">Transmembrane helix</keyword>
<evidence type="ECO:0000313" key="4">
    <source>
        <dbReference type="Proteomes" id="UP000241229"/>
    </source>
</evidence>
<evidence type="ECO:0000259" key="2">
    <source>
        <dbReference type="PROSITE" id="PS50125"/>
    </source>
</evidence>
<dbReference type="SMART" id="SM00044">
    <property type="entry name" value="CYCc"/>
    <property type="match status" value="1"/>
</dbReference>
<dbReference type="OrthoDB" id="9789782at2"/>
<proteinExistence type="predicted"/>
<comment type="caution">
    <text evidence="3">The sequence shown here is derived from an EMBL/GenBank/DDBJ whole genome shotgun (WGS) entry which is preliminary data.</text>
</comment>
<dbReference type="PANTHER" id="PTHR43081">
    <property type="entry name" value="ADENYLATE CYCLASE, TERMINAL-DIFFERENTIATION SPECIFIC-RELATED"/>
    <property type="match status" value="1"/>
</dbReference>
<dbReference type="GO" id="GO:0035556">
    <property type="term" value="P:intracellular signal transduction"/>
    <property type="evidence" value="ECO:0007669"/>
    <property type="project" value="InterPro"/>
</dbReference>
<dbReference type="CDD" id="cd07302">
    <property type="entry name" value="CHD"/>
    <property type="match status" value="1"/>
</dbReference>
<keyword evidence="1" id="KW-0812">Transmembrane</keyword>
<dbReference type="GO" id="GO:0006171">
    <property type="term" value="P:cAMP biosynthetic process"/>
    <property type="evidence" value="ECO:0007669"/>
    <property type="project" value="TreeGrafter"/>
</dbReference>
<keyword evidence="1" id="KW-0472">Membrane</keyword>
<dbReference type="InterPro" id="IPR001054">
    <property type="entry name" value="A/G_cyclase"/>
</dbReference>
<dbReference type="RefSeq" id="WP_106773215.1">
    <property type="nucleotide sequence ID" value="NZ_PXYK01000015.1"/>
</dbReference>